<dbReference type="InterPro" id="IPR036866">
    <property type="entry name" value="RibonucZ/Hydroxyglut_hydro"/>
</dbReference>
<dbReference type="InterPro" id="IPR044097">
    <property type="entry name" value="Bds1/SdsA1_MBL-fold"/>
</dbReference>
<name>G9XKG6_DESHA</name>
<sequence>MIKEVLCKNVFIGGSCMLHINGEQLLKEFADHAYPRQVVEVIPGSVYHVIGYGHSNAGFIIAENSVILIDTLDSDERAQTLKSLIAQHTDKPVKTIIYTHGHPDHRGGSGAFMDSNPEIIAFAPCKPVLGRMSALQDVLNQRGIRQFGYQLSNEEALTQGLGIREGKTQGEGQYAIMPPTTVYQEDTVLRSLDGIELELAAAPGEADDQILIWLPAHKVLFCGDNYYGCWPNLYAIRGSQYRDVSAWVDTLNKLIAYRAHYLLPGHTRPIIGETAVQETLTNFRDAIDYVLTETLKGMNQGLTMDEVAEAVKLPEKWAKLPYLGEFYGTVSWSVRGIYAGYVGWFDGNPTHLNPLPPAVQAQKTVALMGGAETVLSAIGQALADQDYQWSIVLADLLLAMDHSHKQAKEYKAQGLVGLGHRETSANGRHYYLAYAKELLAE</sequence>
<feature type="domain" description="Metallo-beta-lactamase" evidence="1">
    <location>
        <begin position="54"/>
        <end position="266"/>
    </location>
</feature>
<dbReference type="GO" id="GO:0018909">
    <property type="term" value="P:dodecyl sulfate metabolic process"/>
    <property type="evidence" value="ECO:0007669"/>
    <property type="project" value="InterPro"/>
</dbReference>
<evidence type="ECO:0000259" key="1">
    <source>
        <dbReference type="SMART" id="SM00849"/>
    </source>
</evidence>
<dbReference type="Proteomes" id="UP000004416">
    <property type="component" value="Unassembled WGS sequence"/>
</dbReference>
<protein>
    <submittedName>
        <fullName evidence="2">Metallo-beta-lactamase domain protein</fullName>
    </submittedName>
</protein>
<dbReference type="InterPro" id="IPR029228">
    <property type="entry name" value="Alkyl_sulf_dimr"/>
</dbReference>
<dbReference type="EMBL" id="AFZX01000032">
    <property type="protein sequence ID" value="EHL08052.1"/>
    <property type="molecule type" value="Genomic_DNA"/>
</dbReference>
<evidence type="ECO:0000313" key="3">
    <source>
        <dbReference type="Proteomes" id="UP000004416"/>
    </source>
</evidence>
<dbReference type="SMART" id="SM00849">
    <property type="entry name" value="Lactamase_B"/>
    <property type="match status" value="1"/>
</dbReference>
<dbReference type="GO" id="GO:0046983">
    <property type="term" value="F:protein dimerization activity"/>
    <property type="evidence" value="ECO:0007669"/>
    <property type="project" value="InterPro"/>
</dbReference>
<dbReference type="PANTHER" id="PTHR43223:SF1">
    <property type="entry name" value="ALKYL_ARYL-SULFATASE BDS1"/>
    <property type="match status" value="1"/>
</dbReference>
<dbReference type="AlphaFoldDB" id="G9XKG6"/>
<dbReference type="SUPFAM" id="SSF56281">
    <property type="entry name" value="Metallo-hydrolase/oxidoreductase"/>
    <property type="match status" value="1"/>
</dbReference>
<dbReference type="HOGENOM" id="CLU_014655_0_2_9"/>
<organism evidence="2 3">
    <name type="scientific">Desulfitobacterium hafniense DP7</name>
    <dbReference type="NCBI Taxonomy" id="537010"/>
    <lineage>
        <taxon>Bacteria</taxon>
        <taxon>Bacillati</taxon>
        <taxon>Bacillota</taxon>
        <taxon>Clostridia</taxon>
        <taxon>Eubacteriales</taxon>
        <taxon>Desulfitobacteriaceae</taxon>
        <taxon>Desulfitobacterium</taxon>
    </lineage>
</organism>
<dbReference type="CDD" id="cd07710">
    <property type="entry name" value="arylsulfatase_Sdsa1-like_MBL-fold"/>
    <property type="match status" value="1"/>
</dbReference>
<dbReference type="PANTHER" id="PTHR43223">
    <property type="entry name" value="ALKYL/ARYL-SULFATASE"/>
    <property type="match status" value="1"/>
</dbReference>
<dbReference type="InterPro" id="IPR052195">
    <property type="entry name" value="Bact_Alkyl/Aryl-Sulfatase"/>
</dbReference>
<dbReference type="InterPro" id="IPR038536">
    <property type="entry name" value="Alkyl/aryl-sulf_dimr_sf"/>
</dbReference>
<reference evidence="2 3" key="1">
    <citation type="submission" date="2011-08" db="EMBL/GenBank/DDBJ databases">
        <authorList>
            <person name="Weinstock G."/>
            <person name="Sodergren E."/>
            <person name="Clifton S."/>
            <person name="Fulton L."/>
            <person name="Fulton B."/>
            <person name="Courtney L."/>
            <person name="Fronick C."/>
            <person name="Harrison M."/>
            <person name="Strong C."/>
            <person name="Farmer C."/>
            <person name="Delahaunty K."/>
            <person name="Markovic C."/>
            <person name="Hall O."/>
            <person name="Minx P."/>
            <person name="Tomlinson C."/>
            <person name="Mitreva M."/>
            <person name="Hou S."/>
            <person name="Chen J."/>
            <person name="Wollam A."/>
            <person name="Pepin K.H."/>
            <person name="Johnson M."/>
            <person name="Bhonagiri V."/>
            <person name="Zhang X."/>
            <person name="Suruliraj S."/>
            <person name="Warren W."/>
            <person name="Chinwalla A."/>
            <person name="Mardis E.R."/>
            <person name="Wilson R.K."/>
        </authorList>
    </citation>
    <scope>NUCLEOTIDE SEQUENCE [LARGE SCALE GENOMIC DNA]</scope>
    <source>
        <strain evidence="2 3">DP7</strain>
    </source>
</reference>
<comment type="caution">
    <text evidence="2">The sequence shown here is derived from an EMBL/GenBank/DDBJ whole genome shotgun (WGS) entry which is preliminary data.</text>
</comment>
<dbReference type="GO" id="GO:0018741">
    <property type="term" value="F:linear primary-alkylsulfatase activity"/>
    <property type="evidence" value="ECO:0007669"/>
    <property type="project" value="InterPro"/>
</dbReference>
<dbReference type="Pfam" id="PF14863">
    <property type="entry name" value="Alkyl_sulf_dimr"/>
    <property type="match status" value="1"/>
</dbReference>
<proteinExistence type="predicted"/>
<dbReference type="Pfam" id="PF00753">
    <property type="entry name" value="Lactamase_B"/>
    <property type="match status" value="1"/>
</dbReference>
<accession>G9XKG6</accession>
<gene>
    <name evidence="2" type="ORF">HMPREF0322_01449</name>
</gene>
<dbReference type="InterPro" id="IPR001279">
    <property type="entry name" value="Metallo-B-lactamas"/>
</dbReference>
<dbReference type="PATRIC" id="fig|537010.4.peg.1344"/>
<dbReference type="Gene3D" id="3.60.15.30">
    <property type="entry name" value="Metallo-beta-lactamase domain"/>
    <property type="match status" value="1"/>
</dbReference>
<evidence type="ECO:0000313" key="2">
    <source>
        <dbReference type="EMBL" id="EHL08052.1"/>
    </source>
</evidence>
<dbReference type="Gene3D" id="1.25.40.880">
    <property type="entry name" value="Alkyl sulfatase, dimerisation domain"/>
    <property type="match status" value="1"/>
</dbReference>